<evidence type="ECO:0000313" key="2">
    <source>
        <dbReference type="EMBL" id="MDR7097569.1"/>
    </source>
</evidence>
<comment type="caution">
    <text evidence="2">The sequence shown here is derived from an EMBL/GenBank/DDBJ whole genome shotgun (WGS) entry which is preliminary data.</text>
</comment>
<sequence length="263" mass="27945">MNQASTPLQDMGSLQGRVAIVTGSGKNIGKAIALALARSGANVVINGHSDMAAVEAVVEEARSLGVQAMGIKADVGDEAQVRAMVEQAQQQLGKVDIAVSNVSLRLKQPFLEISPADWQRVINFNLNSAFYLARSVIPGMKAAGFGRIIHISGVDGFAGHLPGRVHNIACKAAVHAMTKALTTEFAEFGITANTVAPGHIDTERDWSQYGPRDSWTESRRQHIPMKKIGRVDDVAEACVYLAGDGAGFVSGQAIHVNGGHYMF</sequence>
<dbReference type="Proteomes" id="UP001265550">
    <property type="component" value="Unassembled WGS sequence"/>
</dbReference>
<keyword evidence="3" id="KW-1185">Reference proteome</keyword>
<gene>
    <name evidence="2" type="ORF">J2X09_005345</name>
</gene>
<dbReference type="InterPro" id="IPR036291">
    <property type="entry name" value="NAD(P)-bd_dom_sf"/>
</dbReference>
<dbReference type="InterPro" id="IPR002347">
    <property type="entry name" value="SDR_fam"/>
</dbReference>
<dbReference type="Gene3D" id="3.40.50.720">
    <property type="entry name" value="NAD(P)-binding Rossmann-like Domain"/>
    <property type="match status" value="1"/>
</dbReference>
<evidence type="ECO:0000256" key="1">
    <source>
        <dbReference type="ARBA" id="ARBA00006484"/>
    </source>
</evidence>
<organism evidence="2 3">
    <name type="scientific">Hydrogenophaga laconesensis</name>
    <dbReference type="NCBI Taxonomy" id="1805971"/>
    <lineage>
        <taxon>Bacteria</taxon>
        <taxon>Pseudomonadati</taxon>
        <taxon>Pseudomonadota</taxon>
        <taxon>Betaproteobacteria</taxon>
        <taxon>Burkholderiales</taxon>
        <taxon>Comamonadaceae</taxon>
        <taxon>Hydrogenophaga</taxon>
    </lineage>
</organism>
<reference evidence="2 3" key="1">
    <citation type="submission" date="2023-07" db="EMBL/GenBank/DDBJ databases">
        <title>Sorghum-associated microbial communities from plants grown in Nebraska, USA.</title>
        <authorList>
            <person name="Schachtman D."/>
        </authorList>
    </citation>
    <scope>NUCLEOTIDE SEQUENCE [LARGE SCALE GENOMIC DNA]</scope>
    <source>
        <strain evidence="2 3">BE240</strain>
    </source>
</reference>
<dbReference type="PANTHER" id="PTHR42879">
    <property type="entry name" value="3-OXOACYL-(ACYL-CARRIER-PROTEIN) REDUCTASE"/>
    <property type="match status" value="1"/>
</dbReference>
<name>A0ABU1VJB5_9BURK</name>
<comment type="similarity">
    <text evidence="1">Belongs to the short-chain dehydrogenases/reductases (SDR) family.</text>
</comment>
<dbReference type="EMBL" id="JAVDWE010000033">
    <property type="protein sequence ID" value="MDR7097569.1"/>
    <property type="molecule type" value="Genomic_DNA"/>
</dbReference>
<dbReference type="PRINTS" id="PR00081">
    <property type="entry name" value="GDHRDH"/>
</dbReference>
<accession>A0ABU1VJB5</accession>
<dbReference type="InterPro" id="IPR050259">
    <property type="entry name" value="SDR"/>
</dbReference>
<dbReference type="Pfam" id="PF13561">
    <property type="entry name" value="adh_short_C2"/>
    <property type="match status" value="1"/>
</dbReference>
<protein>
    <submittedName>
        <fullName evidence="2">NAD(P)-dependent dehydrogenase (Short-subunit alcohol dehydrogenase family)</fullName>
    </submittedName>
</protein>
<dbReference type="PANTHER" id="PTHR42879:SF2">
    <property type="entry name" value="3-OXOACYL-[ACYL-CARRIER-PROTEIN] REDUCTASE FABG"/>
    <property type="match status" value="1"/>
</dbReference>
<evidence type="ECO:0000313" key="3">
    <source>
        <dbReference type="Proteomes" id="UP001265550"/>
    </source>
</evidence>
<dbReference type="SUPFAM" id="SSF51735">
    <property type="entry name" value="NAD(P)-binding Rossmann-fold domains"/>
    <property type="match status" value="1"/>
</dbReference>
<dbReference type="RefSeq" id="WP_204735923.1">
    <property type="nucleotide sequence ID" value="NZ_JAVDWE010000033.1"/>
</dbReference>
<proteinExistence type="inferred from homology"/>